<dbReference type="PANTHER" id="PTHR10000">
    <property type="entry name" value="PHOSPHOSERINE PHOSPHATASE"/>
    <property type="match status" value="1"/>
</dbReference>
<comment type="cofactor">
    <cofactor evidence="1">
        <name>Mg(2+)</name>
        <dbReference type="ChEBI" id="CHEBI:18420"/>
    </cofactor>
</comment>
<dbReference type="GO" id="GO:0000287">
    <property type="term" value="F:magnesium ion binding"/>
    <property type="evidence" value="ECO:0007669"/>
    <property type="project" value="TreeGrafter"/>
</dbReference>
<proteinExistence type="predicted"/>
<evidence type="ECO:0000313" key="2">
    <source>
        <dbReference type="EMBL" id="TQC51350.1"/>
    </source>
</evidence>
<dbReference type="Gene3D" id="3.40.50.1000">
    <property type="entry name" value="HAD superfamily/HAD-like"/>
    <property type="match status" value="1"/>
</dbReference>
<dbReference type="InterPro" id="IPR006379">
    <property type="entry name" value="HAD-SF_hydro_IIB"/>
</dbReference>
<evidence type="ECO:0000256" key="1">
    <source>
        <dbReference type="ARBA" id="ARBA00001946"/>
    </source>
</evidence>
<dbReference type="Proteomes" id="UP000320801">
    <property type="component" value="Unassembled WGS sequence"/>
</dbReference>
<sequence length="285" mass="32256">MLSICYIIILMKYNRLTYFIDLDGTLFDQRGLNRVSFRNQTAILLLQNFADVVLSTGRSFVDARVKQVIKQLNIRNIICSSGAEVYINNKLKISNPIMSETLSKITDFAMKNKIAFVIYDSRGEHLFLVNKAQKFLAKIFMSSWMKTIETSKKYDPSNFDQVMKVSFILKSNLFTKKLIKKINLEMAEYVNAYSASKGFVIEITDISTNKALATKKYCEAKQIDLNDTVHIGDSMSDACLKGVVGKLVAMQNGASKLKAIADEIAPKHRRGGIYKYFANKSSIEE</sequence>
<dbReference type="AlphaFoldDB" id="A0A507SHW3"/>
<dbReference type="InterPro" id="IPR036412">
    <property type="entry name" value="HAD-like_sf"/>
</dbReference>
<dbReference type="OrthoDB" id="399923at2"/>
<name>A0A507SHW3_9BACT</name>
<dbReference type="GO" id="GO:0005829">
    <property type="term" value="C:cytosol"/>
    <property type="evidence" value="ECO:0007669"/>
    <property type="project" value="TreeGrafter"/>
</dbReference>
<keyword evidence="3" id="KW-1185">Reference proteome</keyword>
<comment type="caution">
    <text evidence="2">The sequence shown here is derived from an EMBL/GenBank/DDBJ whole genome shotgun (WGS) entry which is preliminary data.</text>
</comment>
<gene>
    <name evidence="2" type="ORF">E1I18_02955</name>
</gene>
<reference evidence="2 3" key="1">
    <citation type="submission" date="2019-03" db="EMBL/GenBank/DDBJ databases">
        <title>Characterization of a novel Mycoplasma cynos real-time PCR assay.</title>
        <authorList>
            <person name="Tallmadge R.L."/>
            <person name="Mitchell P.K."/>
            <person name="Goodman L."/>
        </authorList>
    </citation>
    <scope>NUCLEOTIDE SEQUENCE [LARGE SCALE GENOMIC DNA]</scope>
    <source>
        <strain evidence="2 3">1642</strain>
    </source>
</reference>
<protein>
    <submittedName>
        <fullName evidence="2">HAD-IIB family hydrolase</fullName>
    </submittedName>
</protein>
<dbReference type="Gene3D" id="3.30.1240.10">
    <property type="match status" value="1"/>
</dbReference>
<dbReference type="EMBL" id="SMDN01000012">
    <property type="protein sequence ID" value="TQC51350.1"/>
    <property type="molecule type" value="Genomic_DNA"/>
</dbReference>
<organism evidence="2 3">
    <name type="scientific">Mycoplasmopsis mucosicanis</name>
    <dbReference type="NCBI Taxonomy" id="458208"/>
    <lineage>
        <taxon>Bacteria</taxon>
        <taxon>Bacillati</taxon>
        <taxon>Mycoplasmatota</taxon>
        <taxon>Mycoplasmoidales</taxon>
        <taxon>Metamycoplasmataceae</taxon>
        <taxon>Mycoplasmopsis</taxon>
    </lineage>
</organism>
<accession>A0A507SHW3</accession>
<dbReference type="NCBIfam" id="TIGR01484">
    <property type="entry name" value="HAD-SF-IIB"/>
    <property type="match status" value="1"/>
</dbReference>
<dbReference type="PANTHER" id="PTHR10000:SF8">
    <property type="entry name" value="HAD SUPERFAMILY HYDROLASE-LIKE, TYPE 3"/>
    <property type="match status" value="1"/>
</dbReference>
<dbReference type="InterPro" id="IPR023214">
    <property type="entry name" value="HAD_sf"/>
</dbReference>
<dbReference type="Pfam" id="PF08282">
    <property type="entry name" value="Hydrolase_3"/>
    <property type="match status" value="1"/>
</dbReference>
<keyword evidence="2" id="KW-0378">Hydrolase</keyword>
<dbReference type="SUPFAM" id="SSF56784">
    <property type="entry name" value="HAD-like"/>
    <property type="match status" value="1"/>
</dbReference>
<evidence type="ECO:0000313" key="3">
    <source>
        <dbReference type="Proteomes" id="UP000320801"/>
    </source>
</evidence>
<dbReference type="GO" id="GO:0016791">
    <property type="term" value="F:phosphatase activity"/>
    <property type="evidence" value="ECO:0007669"/>
    <property type="project" value="TreeGrafter"/>
</dbReference>